<evidence type="ECO:0000313" key="2">
    <source>
        <dbReference type="EMBL" id="WGF38242.1"/>
    </source>
</evidence>
<dbReference type="InterPro" id="IPR043128">
    <property type="entry name" value="Rev_trsase/Diguanyl_cyclase"/>
</dbReference>
<proteinExistence type="predicted"/>
<protein>
    <submittedName>
        <fullName evidence="2">ArsR family transcriptional regulator</fullName>
    </submittedName>
</protein>
<accession>A0ABY8KH86</accession>
<dbReference type="Gene3D" id="1.10.10.10">
    <property type="entry name" value="Winged helix-like DNA-binding domain superfamily/Winged helix DNA-binding domain"/>
    <property type="match status" value="1"/>
</dbReference>
<dbReference type="InterPro" id="IPR036388">
    <property type="entry name" value="WH-like_DNA-bd_sf"/>
</dbReference>
<keyword evidence="1" id="KW-0238">DNA-binding</keyword>
<sequence>MKIRLGLLGPSDSIEFVEAVLKNWPEFIFTSIECLAQEDLDEKVTPLLMEEMDMWLCTGPITYNIVQSWNQLKTPVFYVMYKGSSLYKTVLKVLYEHKIDVNEISYDAGNSDAWEQALVEAGIEVKPKFVESETISLKELVHYHFKLWESGQTKAAITGHPIHHELQLLGVPTYRLFPSSMAVEAVITNMLRTYEMLRYKATQIAVQIIEIDPFLGIAKNNFSTDELFRMELKIMEHLLTYTKSIHGSIKSTRFGRYVIFTTRGLMEDITKNFNQMPDIEDFTPLDQEAMTCGIGIGQTVYDAEINAGNALLHAKECGKGSWMVCFDDKKIAGPLGKPEQLTYSYTSEELEALSQKTTLSVMTLNKLKSSLKKLASDELNANELAKYMQIPARSARRILTTLEEKGFAEVVAEEKPHTRGRPRKVYKISPF</sequence>
<dbReference type="EMBL" id="CP122283">
    <property type="protein sequence ID" value="WGF38242.1"/>
    <property type="molecule type" value="Genomic_DNA"/>
</dbReference>
<evidence type="ECO:0000313" key="3">
    <source>
        <dbReference type="Proteomes" id="UP001244564"/>
    </source>
</evidence>
<keyword evidence="3" id="KW-1185">Reference proteome</keyword>
<gene>
    <name evidence="2" type="ORF">QBO96_21390</name>
</gene>
<dbReference type="CDD" id="cd00090">
    <property type="entry name" value="HTH_ARSR"/>
    <property type="match status" value="1"/>
</dbReference>
<dbReference type="Gene3D" id="3.30.70.270">
    <property type="match status" value="1"/>
</dbReference>
<organism evidence="2 3">
    <name type="scientific">Lysinibacillus capsici</name>
    <dbReference type="NCBI Taxonomy" id="2115968"/>
    <lineage>
        <taxon>Bacteria</taxon>
        <taxon>Bacillati</taxon>
        <taxon>Bacillota</taxon>
        <taxon>Bacilli</taxon>
        <taxon>Bacillales</taxon>
        <taxon>Bacillaceae</taxon>
        <taxon>Lysinibacillus</taxon>
    </lineage>
</organism>
<reference evidence="2 3" key="1">
    <citation type="submission" date="2023-04" db="EMBL/GenBank/DDBJ databases">
        <title>Genomic of Lysinibacillus capsici TSBLM.</title>
        <authorList>
            <person name="Hu X.S."/>
            <person name="Yu C.H."/>
        </authorList>
    </citation>
    <scope>NUCLEOTIDE SEQUENCE [LARGE SCALE GENOMIC DNA]</scope>
    <source>
        <strain evidence="2 3">TSBLM</strain>
    </source>
</reference>
<dbReference type="InterPro" id="IPR011991">
    <property type="entry name" value="ArsR-like_HTH"/>
</dbReference>
<dbReference type="InterPro" id="IPR036390">
    <property type="entry name" value="WH_DNA-bd_sf"/>
</dbReference>
<dbReference type="Proteomes" id="UP001244564">
    <property type="component" value="Chromosome"/>
</dbReference>
<dbReference type="SUPFAM" id="SSF46785">
    <property type="entry name" value="Winged helix' DNA-binding domain"/>
    <property type="match status" value="1"/>
</dbReference>
<dbReference type="RefSeq" id="WP_048391274.1">
    <property type="nucleotide sequence ID" value="NZ_CANLUV010000001.1"/>
</dbReference>
<name>A0ABY8KH86_9BACI</name>
<evidence type="ECO:0000256" key="1">
    <source>
        <dbReference type="ARBA" id="ARBA00023125"/>
    </source>
</evidence>